<dbReference type="Proteomes" id="UP001363151">
    <property type="component" value="Unassembled WGS sequence"/>
</dbReference>
<comment type="caution">
    <text evidence="4">The sequence shown here is derived from an EMBL/GenBank/DDBJ whole genome shotgun (WGS) entry which is preliminary data.</text>
</comment>
<evidence type="ECO:0000256" key="2">
    <source>
        <dbReference type="SAM" id="Phobius"/>
    </source>
</evidence>
<gene>
    <name evidence="4" type="ORF">SO694_0000446</name>
</gene>
<keyword evidence="2" id="KW-0472">Membrane</keyword>
<feature type="signal peptide" evidence="3">
    <location>
        <begin position="1"/>
        <end position="20"/>
    </location>
</feature>
<evidence type="ECO:0000313" key="4">
    <source>
        <dbReference type="EMBL" id="KAK7249699.1"/>
    </source>
</evidence>
<proteinExistence type="predicted"/>
<evidence type="ECO:0000256" key="1">
    <source>
        <dbReference type="SAM" id="MobiDB-lite"/>
    </source>
</evidence>
<evidence type="ECO:0000256" key="3">
    <source>
        <dbReference type="SAM" id="SignalP"/>
    </source>
</evidence>
<organism evidence="4 5">
    <name type="scientific">Aureococcus anophagefferens</name>
    <name type="common">Harmful bloom alga</name>
    <dbReference type="NCBI Taxonomy" id="44056"/>
    <lineage>
        <taxon>Eukaryota</taxon>
        <taxon>Sar</taxon>
        <taxon>Stramenopiles</taxon>
        <taxon>Ochrophyta</taxon>
        <taxon>Pelagophyceae</taxon>
        <taxon>Pelagomonadales</taxon>
        <taxon>Pelagomonadaceae</taxon>
        <taxon>Aureococcus</taxon>
    </lineage>
</organism>
<keyword evidence="3" id="KW-0732">Signal</keyword>
<keyword evidence="2" id="KW-1133">Transmembrane helix</keyword>
<name>A0ABR1G9D0_AURAN</name>
<feature type="compositionally biased region" description="Basic and acidic residues" evidence="1">
    <location>
        <begin position="195"/>
        <end position="206"/>
    </location>
</feature>
<feature type="region of interest" description="Disordered" evidence="1">
    <location>
        <begin position="192"/>
        <end position="216"/>
    </location>
</feature>
<evidence type="ECO:0000313" key="5">
    <source>
        <dbReference type="Proteomes" id="UP001363151"/>
    </source>
</evidence>
<reference evidence="4 5" key="1">
    <citation type="submission" date="2024-03" db="EMBL/GenBank/DDBJ databases">
        <title>Aureococcus anophagefferens CCMP1851 and Kratosvirus quantuckense: Draft genome of a second virus-susceptible host strain in the model system.</title>
        <authorList>
            <person name="Chase E."/>
            <person name="Truchon A.R."/>
            <person name="Schepens W."/>
            <person name="Wilhelm S.W."/>
        </authorList>
    </citation>
    <scope>NUCLEOTIDE SEQUENCE [LARGE SCALE GENOMIC DNA]</scope>
    <source>
        <strain evidence="4 5">CCMP1851</strain>
    </source>
</reference>
<feature type="transmembrane region" description="Helical" evidence="2">
    <location>
        <begin position="448"/>
        <end position="476"/>
    </location>
</feature>
<accession>A0ABR1G9D0</accession>
<keyword evidence="5" id="KW-1185">Reference proteome</keyword>
<sequence>MVAAARAALLGAALVPRLSAETIQEHLLELGKQSFEVRSQEGYDDPRNYPVSRDFENPRHACFEDDAAFPWVKFSGASLATVNYFPNTPAFQNFENLDLIPENSHLYPRYNKLRGGGSYANEGFEVRHKPRARSRPDSGGARGSIEMIGPMYSTGGYDWWQLGWADLWKLGDKYDEHGTIYVTDASIVHARRRRRDDARLPADPHPPHPHRPPARRAAADRRVRLRLLPKPCNNVSWFFEWHGDYECGDDEGGADCLYEKSPKGIARDIHEKVDLEGEINDVRAAGDGAFGWYFEVAIKWFTHDKILEKMGGVEPRPLSTFFNVGVPGRFDMNNQQTYWKEGDGVFGIGWNLKKTFKHTINEKPGSNGLLVEGTLPQHLSFTLQHIDLDRGNSRYTCFRAKAVWDTMDKDASANAALLKGTCEDGVPHALFWIAFPLRGLYPDRTWGVFYACLLASVLSVVLLLCTGAAAAVKLALKAKKI</sequence>
<feature type="chain" id="PRO_5045397701" evidence="3">
    <location>
        <begin position="21"/>
        <end position="481"/>
    </location>
</feature>
<dbReference type="EMBL" id="JBBJCI010000040">
    <property type="protein sequence ID" value="KAK7249699.1"/>
    <property type="molecule type" value="Genomic_DNA"/>
</dbReference>
<protein>
    <submittedName>
        <fullName evidence="4">Uncharacterized protein</fullName>
    </submittedName>
</protein>
<keyword evidence="2" id="KW-0812">Transmembrane</keyword>